<comment type="caution">
    <text evidence="1">The sequence shown here is derived from an EMBL/GenBank/DDBJ whole genome shotgun (WGS) entry which is preliminary data.</text>
</comment>
<evidence type="ECO:0000313" key="1">
    <source>
        <dbReference type="EMBL" id="MFD2755705.1"/>
    </source>
</evidence>
<accession>A0ABW5UR27</accession>
<evidence type="ECO:0000313" key="2">
    <source>
        <dbReference type="Proteomes" id="UP001597463"/>
    </source>
</evidence>
<reference evidence="2" key="1">
    <citation type="journal article" date="2019" name="Int. J. Syst. Evol. Microbiol.">
        <title>The Global Catalogue of Microorganisms (GCM) 10K type strain sequencing project: providing services to taxonomists for standard genome sequencing and annotation.</title>
        <authorList>
            <consortium name="The Broad Institute Genomics Platform"/>
            <consortium name="The Broad Institute Genome Sequencing Center for Infectious Disease"/>
            <person name="Wu L."/>
            <person name="Ma J."/>
        </authorList>
    </citation>
    <scope>NUCLEOTIDE SEQUENCE [LARGE SCALE GENOMIC DNA]</scope>
    <source>
        <strain evidence="2">TISTR 1906</strain>
    </source>
</reference>
<organism evidence="1 2">
    <name type="scientific">Comamonas terrae</name>
    <dbReference type="NCBI Taxonomy" id="673548"/>
    <lineage>
        <taxon>Bacteria</taxon>
        <taxon>Pseudomonadati</taxon>
        <taxon>Pseudomonadota</taxon>
        <taxon>Betaproteobacteria</taxon>
        <taxon>Burkholderiales</taxon>
        <taxon>Comamonadaceae</taxon>
        <taxon>Comamonas</taxon>
    </lineage>
</organism>
<keyword evidence="2" id="KW-1185">Reference proteome</keyword>
<gene>
    <name evidence="1" type="ORF">ACFSW6_16645</name>
</gene>
<dbReference type="Proteomes" id="UP001597463">
    <property type="component" value="Unassembled WGS sequence"/>
</dbReference>
<name>A0ABW5UR27_9BURK</name>
<dbReference type="EMBL" id="JBHUMV010000007">
    <property type="protein sequence ID" value="MFD2755705.1"/>
    <property type="molecule type" value="Genomic_DNA"/>
</dbReference>
<sequence>MAKRLAGKRWFEAIGRRARSQGKAMWLGQNREQWPLWAKHAYMAGYIDQWDSGLKTAQRAAAQKGLSNG</sequence>
<dbReference type="RefSeq" id="WP_157082145.1">
    <property type="nucleotide sequence ID" value="NZ_BCNT01000017.1"/>
</dbReference>
<proteinExistence type="predicted"/>
<protein>
    <submittedName>
        <fullName evidence="1">Uncharacterized protein</fullName>
    </submittedName>
</protein>